<dbReference type="GO" id="GO:0005886">
    <property type="term" value="C:plasma membrane"/>
    <property type="evidence" value="ECO:0007669"/>
    <property type="project" value="UniProtKB-SubCell"/>
</dbReference>
<dbReference type="GO" id="GO:0005524">
    <property type="term" value="F:ATP binding"/>
    <property type="evidence" value="ECO:0007669"/>
    <property type="project" value="UniProtKB-KW"/>
</dbReference>
<dbReference type="CDD" id="cd03257">
    <property type="entry name" value="ABC_NikE_OppD_transporters"/>
    <property type="match status" value="2"/>
</dbReference>
<dbReference type="NCBIfam" id="NF008453">
    <property type="entry name" value="PRK11308.1"/>
    <property type="match status" value="2"/>
</dbReference>
<comment type="caution">
    <text evidence="7">The sequence shown here is derived from an EMBL/GenBank/DDBJ whole genome shotgun (WGS) entry which is preliminary data.</text>
</comment>
<dbReference type="NCBIfam" id="NF007739">
    <property type="entry name" value="PRK10419.1"/>
    <property type="match status" value="2"/>
</dbReference>
<evidence type="ECO:0000256" key="2">
    <source>
        <dbReference type="ARBA" id="ARBA00005417"/>
    </source>
</evidence>
<dbReference type="InterPro" id="IPR003593">
    <property type="entry name" value="AAA+_ATPase"/>
</dbReference>
<feature type="domain" description="ABC transporter" evidence="6">
    <location>
        <begin position="6"/>
        <end position="257"/>
    </location>
</feature>
<dbReference type="SUPFAM" id="SSF52540">
    <property type="entry name" value="P-loop containing nucleoside triphosphate hydrolases"/>
    <property type="match status" value="2"/>
</dbReference>
<proteinExistence type="inferred from homology"/>
<gene>
    <name evidence="7" type="ORF">CJ014_04645</name>
</gene>
<keyword evidence="8" id="KW-1185">Reference proteome</keyword>
<dbReference type="InterPro" id="IPR003439">
    <property type="entry name" value="ABC_transporter-like_ATP-bd"/>
</dbReference>
<dbReference type="PROSITE" id="PS50893">
    <property type="entry name" value="ABC_TRANSPORTER_2"/>
    <property type="match status" value="2"/>
</dbReference>
<dbReference type="InterPro" id="IPR050319">
    <property type="entry name" value="ABC_transp_ATP-bind"/>
</dbReference>
<dbReference type="EMBL" id="NQVN01000002">
    <property type="protein sequence ID" value="PIP00037.1"/>
    <property type="molecule type" value="Genomic_DNA"/>
</dbReference>
<organism evidence="7 8">
    <name type="scientific">Pleomorphomonas carboxyditropha</name>
    <dbReference type="NCBI Taxonomy" id="2023338"/>
    <lineage>
        <taxon>Bacteria</taxon>
        <taxon>Pseudomonadati</taxon>
        <taxon>Pseudomonadota</taxon>
        <taxon>Alphaproteobacteria</taxon>
        <taxon>Hyphomicrobiales</taxon>
        <taxon>Pleomorphomonadaceae</taxon>
        <taxon>Pleomorphomonas</taxon>
    </lineage>
</organism>
<dbReference type="AlphaFoldDB" id="A0A2G9WZ82"/>
<dbReference type="InterPro" id="IPR027417">
    <property type="entry name" value="P-loop_NTPase"/>
</dbReference>
<keyword evidence="4" id="KW-0547">Nucleotide-binding</keyword>
<evidence type="ECO:0000313" key="8">
    <source>
        <dbReference type="Proteomes" id="UP000231070"/>
    </source>
</evidence>
<keyword evidence="5" id="KW-0067">ATP-binding</keyword>
<evidence type="ECO:0000259" key="6">
    <source>
        <dbReference type="PROSITE" id="PS50893"/>
    </source>
</evidence>
<dbReference type="OrthoDB" id="9802264at2"/>
<dbReference type="Pfam" id="PF00005">
    <property type="entry name" value="ABC_tran"/>
    <property type="match status" value="2"/>
</dbReference>
<evidence type="ECO:0000256" key="3">
    <source>
        <dbReference type="ARBA" id="ARBA00022448"/>
    </source>
</evidence>
<evidence type="ECO:0000256" key="5">
    <source>
        <dbReference type="ARBA" id="ARBA00022840"/>
    </source>
</evidence>
<evidence type="ECO:0000313" key="7">
    <source>
        <dbReference type="EMBL" id="PIP00037.1"/>
    </source>
</evidence>
<comment type="subcellular location">
    <subcellularLocation>
        <location evidence="1">Cell inner membrane</location>
        <topology evidence="1">Peripheral membrane protein</topology>
    </subcellularLocation>
</comment>
<name>A0A2G9WZ82_9HYPH</name>
<dbReference type="InterPro" id="IPR017871">
    <property type="entry name" value="ABC_transporter-like_CS"/>
</dbReference>
<reference evidence="7 8" key="1">
    <citation type="submission" date="2017-08" db="EMBL/GenBank/DDBJ databases">
        <title>Pleomorphomonas carboxidotrophicus sp. nov., a new mesophilic hydrogenogenic carboxidotroph.</title>
        <authorList>
            <person name="Esquivel-Elizondo S."/>
            <person name="Krajmalnik-Brown R."/>
            <person name="Maldonado J."/>
        </authorList>
    </citation>
    <scope>NUCLEOTIDE SEQUENCE [LARGE SCALE GENOMIC DNA]</scope>
    <source>
        <strain evidence="7 8">SVCO-16</strain>
    </source>
</reference>
<dbReference type="InterPro" id="IPR013563">
    <property type="entry name" value="Oligopep_ABC_C"/>
</dbReference>
<dbReference type="PROSITE" id="PS00211">
    <property type="entry name" value="ABC_TRANSPORTER_1"/>
    <property type="match status" value="2"/>
</dbReference>
<evidence type="ECO:0000256" key="4">
    <source>
        <dbReference type="ARBA" id="ARBA00022741"/>
    </source>
</evidence>
<evidence type="ECO:0000256" key="1">
    <source>
        <dbReference type="ARBA" id="ARBA00004417"/>
    </source>
</evidence>
<accession>A0A2G9WZ82</accession>
<protein>
    <recommendedName>
        <fullName evidence="6">ABC transporter domain-containing protein</fullName>
    </recommendedName>
</protein>
<dbReference type="RefSeq" id="WP_100079373.1">
    <property type="nucleotide sequence ID" value="NZ_NQVN01000002.1"/>
</dbReference>
<keyword evidence="3" id="KW-0813">Transport</keyword>
<comment type="similarity">
    <text evidence="2">Belongs to the ABC transporter superfamily.</text>
</comment>
<sequence>MTAPLIAVDDLTIDYGRQPAACHRAVDGVSFDIRPGEVLGLAGESGSGKSTVAYALLARRRPGSRIVSGRILFEGEDILPLPERQVRLLRGGRIGFVPQNPATSLTPSMPVGRQIVETIEIHGVARGAAARRLAEDLLARVHLPEPQALARRYPHQLSGGQQQRVLIAMALACRPRLLVLDEPTTGLDVTTQAQILTLLADIRAEFATAMLYVSHDLAALGRLADRIAVMKDGRLVEIGPTASIVGSPRQPYTRVLLAALPDLDRPPAGVTDDAAKRNGGEGKPLLEIDGLVAAYRGEGLSAIWRRPPPTVRDVSFSIRRGETFALIGESGSGKSTIARAILGLTPHRRGGVRFDGRDLPADARRWQGEWRRRIQIVFQNPDASLNPRHSVAAILGRPLERFFGLRGRDRRLRAAELLESVRLDPAFLDRRPDQLSGGQRQRVAIARALAAEPEVLICDEVLSALDVSVQAEILALLRTLQAERHLTYLFISHDLAVVRWFAQSVGVLHRGEFCALGPVEEVFSPPHHPYTARLLAAVPRISAPDDNAGRPAKAWFGGPARASSTV</sequence>
<dbReference type="Pfam" id="PF08352">
    <property type="entry name" value="oligo_HPY"/>
    <property type="match status" value="2"/>
</dbReference>
<dbReference type="Proteomes" id="UP000231070">
    <property type="component" value="Unassembled WGS sequence"/>
</dbReference>
<dbReference type="PANTHER" id="PTHR43776:SF7">
    <property type="entry name" value="D,D-DIPEPTIDE TRANSPORT ATP-BINDING PROTEIN DDPF-RELATED"/>
    <property type="match status" value="1"/>
</dbReference>
<dbReference type="GO" id="GO:0015833">
    <property type="term" value="P:peptide transport"/>
    <property type="evidence" value="ECO:0007669"/>
    <property type="project" value="InterPro"/>
</dbReference>
<dbReference type="GO" id="GO:0055085">
    <property type="term" value="P:transmembrane transport"/>
    <property type="evidence" value="ECO:0007669"/>
    <property type="project" value="UniProtKB-ARBA"/>
</dbReference>
<dbReference type="PANTHER" id="PTHR43776">
    <property type="entry name" value="TRANSPORT ATP-BINDING PROTEIN"/>
    <property type="match status" value="1"/>
</dbReference>
<dbReference type="Gene3D" id="3.40.50.300">
    <property type="entry name" value="P-loop containing nucleotide triphosphate hydrolases"/>
    <property type="match status" value="2"/>
</dbReference>
<feature type="domain" description="ABC transporter" evidence="6">
    <location>
        <begin position="295"/>
        <end position="535"/>
    </location>
</feature>
<dbReference type="GO" id="GO:0016887">
    <property type="term" value="F:ATP hydrolysis activity"/>
    <property type="evidence" value="ECO:0007669"/>
    <property type="project" value="InterPro"/>
</dbReference>
<dbReference type="SMART" id="SM00382">
    <property type="entry name" value="AAA"/>
    <property type="match status" value="2"/>
</dbReference>